<sequence length="46" mass="4978">MPAVDALIRDEVSRVGDLPAGTVSDADVAEAQAIFRDLVNMEWCDD</sequence>
<evidence type="ECO:0000313" key="2">
    <source>
        <dbReference type="Proteomes" id="UP000469430"/>
    </source>
</evidence>
<gene>
    <name evidence="1" type="ORF">GRI97_02795</name>
</gene>
<accession>A0A6I4TPZ6</accession>
<organism evidence="1 2">
    <name type="scientific">Croceibacterium xixiisoli</name>
    <dbReference type="NCBI Taxonomy" id="1476466"/>
    <lineage>
        <taxon>Bacteria</taxon>
        <taxon>Pseudomonadati</taxon>
        <taxon>Pseudomonadota</taxon>
        <taxon>Alphaproteobacteria</taxon>
        <taxon>Sphingomonadales</taxon>
        <taxon>Erythrobacteraceae</taxon>
        <taxon>Croceibacterium</taxon>
    </lineage>
</organism>
<comment type="caution">
    <text evidence="1">The sequence shown here is derived from an EMBL/GenBank/DDBJ whole genome shotgun (WGS) entry which is preliminary data.</text>
</comment>
<protein>
    <submittedName>
        <fullName evidence="1">Uncharacterized protein</fullName>
    </submittedName>
</protein>
<dbReference type="EMBL" id="WTYJ01000001">
    <property type="protein sequence ID" value="MXO97916.1"/>
    <property type="molecule type" value="Genomic_DNA"/>
</dbReference>
<reference evidence="1 2" key="1">
    <citation type="submission" date="2019-12" db="EMBL/GenBank/DDBJ databases">
        <title>Genomic-based taxomic classification of the family Erythrobacteraceae.</title>
        <authorList>
            <person name="Xu L."/>
        </authorList>
    </citation>
    <scope>NUCLEOTIDE SEQUENCE [LARGE SCALE GENOMIC DNA]</scope>
    <source>
        <strain evidence="1 2">S36</strain>
    </source>
</reference>
<evidence type="ECO:0000313" key="1">
    <source>
        <dbReference type="EMBL" id="MXO97916.1"/>
    </source>
</evidence>
<proteinExistence type="predicted"/>
<dbReference type="RefSeq" id="WP_161389595.1">
    <property type="nucleotide sequence ID" value="NZ_JBHSCP010000001.1"/>
</dbReference>
<name>A0A6I4TPZ6_9SPHN</name>
<keyword evidence="2" id="KW-1185">Reference proteome</keyword>
<dbReference type="Proteomes" id="UP000469430">
    <property type="component" value="Unassembled WGS sequence"/>
</dbReference>
<dbReference type="AlphaFoldDB" id="A0A6I4TPZ6"/>